<protein>
    <submittedName>
        <fullName evidence="1">Uncharacterized protein</fullName>
    </submittedName>
</protein>
<dbReference type="Pfam" id="PF20353">
    <property type="entry name" value="DUF6648"/>
    <property type="match status" value="1"/>
</dbReference>
<comment type="caution">
    <text evidence="1">The sequence shown here is derived from an EMBL/GenBank/DDBJ whole genome shotgun (WGS) entry which is preliminary data.</text>
</comment>
<dbReference type="OrthoDB" id="1705959at2"/>
<reference evidence="2" key="1">
    <citation type="submission" date="2016-01" db="EMBL/GenBank/DDBJ databases">
        <authorList>
            <person name="Mitreva M."/>
            <person name="Pepin K.H."/>
            <person name="Mihindukulasuriya K.A."/>
            <person name="Fulton R."/>
            <person name="Fronick C."/>
            <person name="O'Laughlin M."/>
            <person name="Miner T."/>
            <person name="Herter B."/>
            <person name="Rosa B.A."/>
            <person name="Cordes M."/>
            <person name="Tomlinson C."/>
            <person name="Wollam A."/>
            <person name="Palsikar V.B."/>
            <person name="Mardis E.R."/>
            <person name="Wilson R.K."/>
        </authorList>
    </citation>
    <scope>NUCLEOTIDE SEQUENCE [LARGE SCALE GENOMIC DNA]</scope>
    <source>
        <strain evidence="2">MJR8151</strain>
    </source>
</reference>
<accession>A0A133KDK5</accession>
<dbReference type="EMBL" id="LRPM01000048">
    <property type="protein sequence ID" value="KWZ77535.1"/>
    <property type="molecule type" value="Genomic_DNA"/>
</dbReference>
<dbReference type="RefSeq" id="WP_060929596.1">
    <property type="nucleotide sequence ID" value="NZ_KQ955281.1"/>
</dbReference>
<dbReference type="STRING" id="33036.HMPREF3200_01355"/>
<keyword evidence="2" id="KW-1185">Reference proteome</keyword>
<evidence type="ECO:0000313" key="2">
    <source>
        <dbReference type="Proteomes" id="UP000070383"/>
    </source>
</evidence>
<dbReference type="PATRIC" id="fig|33036.3.peg.1343"/>
<gene>
    <name evidence="1" type="ORF">HMPREF3200_01355</name>
</gene>
<dbReference type="AlphaFoldDB" id="A0A133KDK5"/>
<organism evidence="1 2">
    <name type="scientific">Anaerococcus tetradius</name>
    <dbReference type="NCBI Taxonomy" id="33036"/>
    <lineage>
        <taxon>Bacteria</taxon>
        <taxon>Bacillati</taxon>
        <taxon>Bacillota</taxon>
        <taxon>Tissierellia</taxon>
        <taxon>Tissierellales</taxon>
        <taxon>Peptoniphilaceae</taxon>
        <taxon>Anaerococcus</taxon>
    </lineage>
</organism>
<sequence>MNIEDKKLTIFENWRKESIDLLEKAKIEKDEFLDLNYNFFRKLELKPFAQIDTPLKAIYNYQYYNVMAKKSNFEASLYQNLKKKKKLYNKLINDRENYYYLKDLATQRLLEIIDYKNLECYYIKLQSKRLKGSIFEIHILDREKLILHSKSKTILDNLKEKGVFSDLARQSLIDSYVNKSY</sequence>
<proteinExistence type="predicted"/>
<dbReference type="Proteomes" id="UP000070383">
    <property type="component" value="Unassembled WGS sequence"/>
</dbReference>
<name>A0A133KDK5_9FIRM</name>
<evidence type="ECO:0000313" key="1">
    <source>
        <dbReference type="EMBL" id="KWZ77535.1"/>
    </source>
</evidence>
<dbReference type="InterPro" id="IPR046590">
    <property type="entry name" value="DUF6648"/>
</dbReference>